<reference evidence="4 5" key="1">
    <citation type="submission" date="2019-10" db="EMBL/GenBank/DDBJ databases">
        <title>Paraburkholderia sp. isolated from nodules of Mimosa pudica from Brazilian Atlantic Forest soils.</title>
        <authorList>
            <person name="Paulitsch F."/>
            <person name="Hungria M."/>
            <person name="Dall'Agnol R."/>
        </authorList>
    </citation>
    <scope>NUCLEOTIDE SEQUENCE [LARGE SCALE GENOMIC DNA]</scope>
    <source>
        <strain evidence="4 5">CNPSo 3157</strain>
    </source>
</reference>
<comment type="caution">
    <text evidence="4">The sequence shown here is derived from an EMBL/GenBank/DDBJ whole genome shotgun (WGS) entry which is preliminary data.</text>
</comment>
<dbReference type="InterPro" id="IPR001867">
    <property type="entry name" value="OmpR/PhoB-type_DNA-bd"/>
</dbReference>
<protein>
    <recommendedName>
        <fullName evidence="3">OmpR/PhoB-type domain-containing protein</fullName>
    </recommendedName>
</protein>
<evidence type="ECO:0000313" key="4">
    <source>
        <dbReference type="EMBL" id="MPW18944.1"/>
    </source>
</evidence>
<organism evidence="4 5">
    <name type="scientific">Paraburkholderia franconis</name>
    <dbReference type="NCBI Taxonomy" id="2654983"/>
    <lineage>
        <taxon>Bacteria</taxon>
        <taxon>Pseudomonadati</taxon>
        <taxon>Pseudomonadota</taxon>
        <taxon>Betaproteobacteria</taxon>
        <taxon>Burkholderiales</taxon>
        <taxon>Burkholderiaceae</taxon>
        <taxon>Paraburkholderia</taxon>
    </lineage>
</organism>
<evidence type="ECO:0000313" key="5">
    <source>
        <dbReference type="Proteomes" id="UP000484381"/>
    </source>
</evidence>
<feature type="DNA-binding region" description="OmpR/PhoB-type" evidence="2">
    <location>
        <begin position="1"/>
        <end position="56"/>
    </location>
</feature>
<dbReference type="GO" id="GO:0006355">
    <property type="term" value="P:regulation of DNA-templated transcription"/>
    <property type="evidence" value="ECO:0007669"/>
    <property type="project" value="InterPro"/>
</dbReference>
<proteinExistence type="predicted"/>
<dbReference type="InterPro" id="IPR016032">
    <property type="entry name" value="Sig_transdc_resp-reg_C-effctor"/>
</dbReference>
<sequence length="56" mass="6227">MRPGTVLSSKQLEQKQYSSKEYVESNVVEVLIHGIRKKLGSSAIPNVPGVGWLMEK</sequence>
<dbReference type="Proteomes" id="UP000484381">
    <property type="component" value="Unassembled WGS sequence"/>
</dbReference>
<dbReference type="GO" id="GO:0000160">
    <property type="term" value="P:phosphorelay signal transduction system"/>
    <property type="evidence" value="ECO:0007669"/>
    <property type="project" value="InterPro"/>
</dbReference>
<dbReference type="EMBL" id="WHNP01000016">
    <property type="protein sequence ID" value="MPW18944.1"/>
    <property type="molecule type" value="Genomic_DNA"/>
</dbReference>
<dbReference type="Gene3D" id="1.10.10.10">
    <property type="entry name" value="Winged helix-like DNA-binding domain superfamily/Winged helix DNA-binding domain"/>
    <property type="match status" value="1"/>
</dbReference>
<feature type="domain" description="OmpR/PhoB-type" evidence="3">
    <location>
        <begin position="1"/>
        <end position="56"/>
    </location>
</feature>
<dbReference type="AlphaFoldDB" id="A0A7X1TH81"/>
<keyword evidence="5" id="KW-1185">Reference proteome</keyword>
<evidence type="ECO:0000256" key="1">
    <source>
        <dbReference type="ARBA" id="ARBA00023125"/>
    </source>
</evidence>
<name>A0A7X1TH81_9BURK</name>
<dbReference type="SUPFAM" id="SSF46894">
    <property type="entry name" value="C-terminal effector domain of the bipartite response regulators"/>
    <property type="match status" value="1"/>
</dbReference>
<keyword evidence="1 2" id="KW-0238">DNA-binding</keyword>
<evidence type="ECO:0000259" key="3">
    <source>
        <dbReference type="PROSITE" id="PS51755"/>
    </source>
</evidence>
<dbReference type="PROSITE" id="PS51755">
    <property type="entry name" value="OMPR_PHOB"/>
    <property type="match status" value="1"/>
</dbReference>
<dbReference type="InterPro" id="IPR036388">
    <property type="entry name" value="WH-like_DNA-bd_sf"/>
</dbReference>
<dbReference type="GO" id="GO:0003677">
    <property type="term" value="F:DNA binding"/>
    <property type="evidence" value="ECO:0007669"/>
    <property type="project" value="UniProtKB-UniRule"/>
</dbReference>
<evidence type="ECO:0000256" key="2">
    <source>
        <dbReference type="PROSITE-ProRule" id="PRU01091"/>
    </source>
</evidence>
<accession>A0A7X1TH81</accession>
<gene>
    <name evidence="4" type="ORF">GCT13_19080</name>
</gene>
<dbReference type="Pfam" id="PF00486">
    <property type="entry name" value="Trans_reg_C"/>
    <property type="match status" value="1"/>
</dbReference>